<reference evidence="1" key="1">
    <citation type="thesis" date="2020" institute="ProQuest LLC" country="789 East Eisenhower Parkway, Ann Arbor, MI, USA">
        <title>Comparative Genomics and Chromosome Evolution.</title>
        <authorList>
            <person name="Mudd A.B."/>
        </authorList>
    </citation>
    <scope>NUCLEOTIDE SEQUENCE</scope>
    <source>
        <strain evidence="1">Female2</strain>
        <tissue evidence="1">Blood</tissue>
    </source>
</reference>
<keyword evidence="2" id="KW-1185">Reference proteome</keyword>
<dbReference type="Proteomes" id="UP000812440">
    <property type="component" value="Chromosome 2"/>
</dbReference>
<sequence>MLHYISLSFKFLNVPIFDILDLFVNFRKEKNKPVKQAARLFNSRGCVFTLQRFSHKNRLIYRERQENIICINFHKTQHS</sequence>
<protein>
    <submittedName>
        <fullName evidence="1">Uncharacterized protein</fullName>
    </submittedName>
</protein>
<organism evidence="1 2">
    <name type="scientific">Hymenochirus boettgeri</name>
    <name type="common">Congo dwarf clawed frog</name>
    <dbReference type="NCBI Taxonomy" id="247094"/>
    <lineage>
        <taxon>Eukaryota</taxon>
        <taxon>Metazoa</taxon>
        <taxon>Chordata</taxon>
        <taxon>Craniata</taxon>
        <taxon>Vertebrata</taxon>
        <taxon>Euteleostomi</taxon>
        <taxon>Amphibia</taxon>
        <taxon>Batrachia</taxon>
        <taxon>Anura</taxon>
        <taxon>Pipoidea</taxon>
        <taxon>Pipidae</taxon>
        <taxon>Pipinae</taxon>
        <taxon>Hymenochirus</taxon>
    </lineage>
</organism>
<proteinExistence type="predicted"/>
<dbReference type="AlphaFoldDB" id="A0A8T2KCA5"/>
<comment type="caution">
    <text evidence="1">The sequence shown here is derived from an EMBL/GenBank/DDBJ whole genome shotgun (WGS) entry which is preliminary data.</text>
</comment>
<dbReference type="EMBL" id="JAACNH010000002">
    <property type="protein sequence ID" value="KAG8452251.1"/>
    <property type="molecule type" value="Genomic_DNA"/>
</dbReference>
<gene>
    <name evidence="1" type="ORF">GDO86_004159</name>
</gene>
<evidence type="ECO:0000313" key="2">
    <source>
        <dbReference type="Proteomes" id="UP000812440"/>
    </source>
</evidence>
<accession>A0A8T2KCA5</accession>
<name>A0A8T2KCA5_9PIPI</name>
<evidence type="ECO:0000313" key="1">
    <source>
        <dbReference type="EMBL" id="KAG8452251.1"/>
    </source>
</evidence>